<dbReference type="PANTHER" id="PTHR11360:SF315">
    <property type="entry name" value="TRANSPORTER MCH2-RELATED"/>
    <property type="match status" value="1"/>
</dbReference>
<feature type="transmembrane region" description="Helical" evidence="3">
    <location>
        <begin position="129"/>
        <end position="149"/>
    </location>
</feature>
<evidence type="ECO:0000313" key="7">
    <source>
        <dbReference type="Proteomes" id="UP000326950"/>
    </source>
</evidence>
<dbReference type="EMBL" id="ML738710">
    <property type="protein sequence ID" value="KAE8157878.1"/>
    <property type="molecule type" value="Genomic_DNA"/>
</dbReference>
<protein>
    <submittedName>
        <fullName evidence="6">Major facilitator superfamily domain-containing protein</fullName>
    </submittedName>
</protein>
<feature type="chain" id="PRO_5024814387" evidence="4">
    <location>
        <begin position="19"/>
        <end position="491"/>
    </location>
</feature>
<keyword evidence="4" id="KW-0732">Signal</keyword>
<dbReference type="Proteomes" id="UP000326950">
    <property type="component" value="Unassembled WGS sequence"/>
</dbReference>
<keyword evidence="7" id="KW-1185">Reference proteome</keyword>
<dbReference type="GO" id="GO:0016020">
    <property type="term" value="C:membrane"/>
    <property type="evidence" value="ECO:0007669"/>
    <property type="project" value="UniProtKB-SubCell"/>
</dbReference>
<dbReference type="AlphaFoldDB" id="A0A5N6UH19"/>
<feature type="domain" description="Major facilitator superfamily (MFS) profile" evidence="5">
    <location>
        <begin position="295"/>
        <end position="491"/>
    </location>
</feature>
<name>A0A5N6UH19_ASPTM</name>
<evidence type="ECO:0000313" key="6">
    <source>
        <dbReference type="EMBL" id="KAE8157878.1"/>
    </source>
</evidence>
<dbReference type="CDD" id="cd17352">
    <property type="entry name" value="MFS_MCT_SLC16"/>
    <property type="match status" value="1"/>
</dbReference>
<feature type="signal peptide" evidence="4">
    <location>
        <begin position="1"/>
        <end position="18"/>
    </location>
</feature>
<accession>A0A5N6UH19</accession>
<dbReference type="InterPro" id="IPR011701">
    <property type="entry name" value="MFS"/>
</dbReference>
<feature type="transmembrane region" description="Helical" evidence="3">
    <location>
        <begin position="361"/>
        <end position="380"/>
    </location>
</feature>
<evidence type="ECO:0000256" key="2">
    <source>
        <dbReference type="ARBA" id="ARBA00006727"/>
    </source>
</evidence>
<dbReference type="Pfam" id="PF07690">
    <property type="entry name" value="MFS_1"/>
    <property type="match status" value="1"/>
</dbReference>
<dbReference type="GO" id="GO:0022857">
    <property type="term" value="F:transmembrane transporter activity"/>
    <property type="evidence" value="ECO:0007669"/>
    <property type="project" value="InterPro"/>
</dbReference>
<feature type="transmembrane region" description="Helical" evidence="3">
    <location>
        <begin position="161"/>
        <end position="180"/>
    </location>
</feature>
<keyword evidence="3" id="KW-0472">Membrane</keyword>
<evidence type="ECO:0000256" key="1">
    <source>
        <dbReference type="ARBA" id="ARBA00004141"/>
    </source>
</evidence>
<dbReference type="InterPro" id="IPR020846">
    <property type="entry name" value="MFS_dom"/>
</dbReference>
<dbReference type="PROSITE" id="PS50850">
    <property type="entry name" value="MFS"/>
    <property type="match status" value="1"/>
</dbReference>
<feature type="transmembrane region" description="Helical" evidence="3">
    <location>
        <begin position="250"/>
        <end position="273"/>
    </location>
</feature>
<sequence>MKLLVNILALTTIAGVSAVPTSNSATTNTVTSGEFTYSGKGVDFAVQCSGGLTPPHADWVGDEFLAASWHSTDSETQPVDSQPIPEGGYGWVCVVCTFLMNAHTWGINSAYGVFLSYYLSSDAFPGTTALEYAFVGGLSISCATFVAPLATYLDRRVSTKLVLNIGTVLETVSLITTSFVRKNWQLFLSQGVCFGFGMGFCFCGSVGIVSHWFTKRRSLVNGITAAGSGTGGLIYSLAVGHMIPTLGFPWAMRILGILSFVINLACANLLRVPSSSRSNMQHSSIFSMTLLRRLDYLTFLLWAILSALGYIALLFSLSSYAVAVGFTHDQASLASALLNLGQAIGRPSVGFLSDYLGRINVAFGASTLAGILCLVVWVFAESLGVLYFFAIVVGLFAGTLFATAAPLAAEIVGIQDLSTALSILWFVIFPPTAVAEAIAVQLRNSVNTPKPYLRVQLFTGIMYLGAGGCLIMLRMLFYRAKHRGGNEKALR</sequence>
<feature type="transmembrane region" description="Helical" evidence="3">
    <location>
        <begin position="420"/>
        <end position="440"/>
    </location>
</feature>
<reference evidence="6 7" key="1">
    <citation type="submission" date="2019-04" db="EMBL/GenBank/DDBJ databases">
        <title>Friends and foes A comparative genomics study of 23 Aspergillus species from section Flavi.</title>
        <authorList>
            <consortium name="DOE Joint Genome Institute"/>
            <person name="Kjaerbolling I."/>
            <person name="Vesth T."/>
            <person name="Frisvad J.C."/>
            <person name="Nybo J.L."/>
            <person name="Theobald S."/>
            <person name="Kildgaard S."/>
            <person name="Isbrandt T."/>
            <person name="Kuo A."/>
            <person name="Sato A."/>
            <person name="Lyhne E.K."/>
            <person name="Kogle M.E."/>
            <person name="Wiebenga A."/>
            <person name="Kun R.S."/>
            <person name="Lubbers R.J."/>
            <person name="Makela M.R."/>
            <person name="Barry K."/>
            <person name="Chovatia M."/>
            <person name="Clum A."/>
            <person name="Daum C."/>
            <person name="Haridas S."/>
            <person name="He G."/>
            <person name="LaButti K."/>
            <person name="Lipzen A."/>
            <person name="Mondo S."/>
            <person name="Riley R."/>
            <person name="Salamov A."/>
            <person name="Simmons B.A."/>
            <person name="Magnuson J.K."/>
            <person name="Henrissat B."/>
            <person name="Mortensen U.H."/>
            <person name="Larsen T.O."/>
            <person name="Devries R.P."/>
            <person name="Grigoriev I.V."/>
            <person name="Machida M."/>
            <person name="Baker S.E."/>
            <person name="Andersen M.R."/>
        </authorList>
    </citation>
    <scope>NUCLEOTIDE SEQUENCE [LARGE SCALE GENOMIC DNA]</scope>
    <source>
        <strain evidence="6 7">CBS 117626</strain>
    </source>
</reference>
<comment type="similarity">
    <text evidence="2">Belongs to the major facilitator superfamily. Monocarboxylate porter (TC 2.A.1.13) family.</text>
</comment>
<feature type="transmembrane region" description="Helical" evidence="3">
    <location>
        <begin position="294"/>
        <end position="313"/>
    </location>
</feature>
<proteinExistence type="inferred from homology"/>
<evidence type="ECO:0000256" key="4">
    <source>
        <dbReference type="SAM" id="SignalP"/>
    </source>
</evidence>
<feature type="transmembrane region" description="Helical" evidence="3">
    <location>
        <begin position="186"/>
        <end position="207"/>
    </location>
</feature>
<dbReference type="InterPro" id="IPR036259">
    <property type="entry name" value="MFS_trans_sf"/>
</dbReference>
<evidence type="ECO:0000256" key="3">
    <source>
        <dbReference type="SAM" id="Phobius"/>
    </source>
</evidence>
<dbReference type="Gene3D" id="1.20.1250.20">
    <property type="entry name" value="MFS general substrate transporter like domains"/>
    <property type="match status" value="2"/>
</dbReference>
<keyword evidence="3" id="KW-0812">Transmembrane</keyword>
<dbReference type="PANTHER" id="PTHR11360">
    <property type="entry name" value="MONOCARBOXYLATE TRANSPORTER"/>
    <property type="match status" value="1"/>
</dbReference>
<dbReference type="SUPFAM" id="SSF103473">
    <property type="entry name" value="MFS general substrate transporter"/>
    <property type="match status" value="1"/>
</dbReference>
<comment type="subcellular location">
    <subcellularLocation>
        <location evidence="1">Membrane</location>
        <topology evidence="1">Multi-pass membrane protein</topology>
    </subcellularLocation>
</comment>
<organism evidence="6 7">
    <name type="scientific">Aspergillus tamarii</name>
    <dbReference type="NCBI Taxonomy" id="41984"/>
    <lineage>
        <taxon>Eukaryota</taxon>
        <taxon>Fungi</taxon>
        <taxon>Dikarya</taxon>
        <taxon>Ascomycota</taxon>
        <taxon>Pezizomycotina</taxon>
        <taxon>Eurotiomycetes</taxon>
        <taxon>Eurotiomycetidae</taxon>
        <taxon>Eurotiales</taxon>
        <taxon>Aspergillaceae</taxon>
        <taxon>Aspergillus</taxon>
        <taxon>Aspergillus subgen. Circumdati</taxon>
    </lineage>
</organism>
<feature type="transmembrane region" description="Helical" evidence="3">
    <location>
        <begin position="219"/>
        <end position="238"/>
    </location>
</feature>
<dbReference type="InterPro" id="IPR050327">
    <property type="entry name" value="Proton-linked_MCT"/>
</dbReference>
<feature type="transmembrane region" description="Helical" evidence="3">
    <location>
        <begin position="452"/>
        <end position="473"/>
    </location>
</feature>
<feature type="transmembrane region" description="Helical" evidence="3">
    <location>
        <begin position="386"/>
        <end position="408"/>
    </location>
</feature>
<keyword evidence="3" id="KW-1133">Transmembrane helix</keyword>
<evidence type="ECO:0000259" key="5">
    <source>
        <dbReference type="PROSITE" id="PS50850"/>
    </source>
</evidence>
<gene>
    <name evidence="6" type="ORF">BDV40DRAFT_304702</name>
</gene>
<dbReference type="OrthoDB" id="6499973at2759"/>